<dbReference type="PANTHER" id="PTHR43618:SF12">
    <property type="entry name" value="OXIDOREDUCTASE, SHORT-CHAIN DEHYDROGENASE_REDUCTASE FAMILY (AFU_ORTHOLOGUE AFUA_1G14540)"/>
    <property type="match status" value="1"/>
</dbReference>
<dbReference type="Proteomes" id="UP001360560">
    <property type="component" value="Unassembled WGS sequence"/>
</dbReference>
<keyword evidence="6" id="KW-1185">Reference proteome</keyword>
<evidence type="ECO:0000256" key="4">
    <source>
        <dbReference type="RuleBase" id="RU000363"/>
    </source>
</evidence>
<dbReference type="SUPFAM" id="SSF51735">
    <property type="entry name" value="NAD(P)-binding Rossmann-fold domains"/>
    <property type="match status" value="1"/>
</dbReference>
<dbReference type="Gene3D" id="3.40.50.720">
    <property type="entry name" value="NAD(P)-binding Rossmann-like Domain"/>
    <property type="match status" value="1"/>
</dbReference>
<name>A0AAV5QFQ4_9ASCO</name>
<protein>
    <submittedName>
        <fullName evidence="5">Uncharacterized protein</fullName>
    </submittedName>
</protein>
<comment type="similarity">
    <text evidence="1 4">Belongs to the short-chain dehydrogenases/reductases (SDR) family.</text>
</comment>
<gene>
    <name evidence="5" type="ORF">DASC09_007770</name>
</gene>
<dbReference type="Pfam" id="PF00106">
    <property type="entry name" value="adh_short"/>
    <property type="match status" value="1"/>
</dbReference>
<keyword evidence="2" id="KW-0521">NADP</keyword>
<accession>A0AAV5QFQ4</accession>
<sequence>MNFNAKEKIAVVTGSSRGLGYVFAEALIIGGAKRVYINSRSKDACDKAVSSLSEFCETHGKSTNIVAIPSNLNNGAGVRKLVDGVLANGDSKIDILIANAGASWGASFESHPEEALSKVIDLNLKGVFLTIQQFAPLLSKPQGVDPSRILINASITGLYSSKNGNVYGYTASKAAIIHLGKTLALQLPERYNVNVNTVCPGFFPSRMSNGVLSKFGKDYIKENPRNRMGDARQDLIPLILFLCDEKTNYLNGMVLSVDGGYHLNGPNL</sequence>
<keyword evidence="3" id="KW-0560">Oxidoreductase</keyword>
<dbReference type="PRINTS" id="PR00081">
    <property type="entry name" value="GDHRDH"/>
</dbReference>
<dbReference type="GeneID" id="90071431"/>
<comment type="caution">
    <text evidence="5">The sequence shown here is derived from an EMBL/GenBank/DDBJ whole genome shotgun (WGS) entry which is preliminary data.</text>
</comment>
<dbReference type="AlphaFoldDB" id="A0AAV5QFQ4"/>
<dbReference type="InterPro" id="IPR002347">
    <property type="entry name" value="SDR_fam"/>
</dbReference>
<organism evidence="5 6">
    <name type="scientific">Saccharomycopsis crataegensis</name>
    <dbReference type="NCBI Taxonomy" id="43959"/>
    <lineage>
        <taxon>Eukaryota</taxon>
        <taxon>Fungi</taxon>
        <taxon>Dikarya</taxon>
        <taxon>Ascomycota</taxon>
        <taxon>Saccharomycotina</taxon>
        <taxon>Saccharomycetes</taxon>
        <taxon>Saccharomycopsidaceae</taxon>
        <taxon>Saccharomycopsis</taxon>
    </lineage>
</organism>
<dbReference type="PRINTS" id="PR00080">
    <property type="entry name" value="SDRFAMILY"/>
</dbReference>
<dbReference type="EMBL" id="BTFZ01000001">
    <property type="protein sequence ID" value="GMM33452.1"/>
    <property type="molecule type" value="Genomic_DNA"/>
</dbReference>
<proteinExistence type="inferred from homology"/>
<evidence type="ECO:0000256" key="3">
    <source>
        <dbReference type="ARBA" id="ARBA00023002"/>
    </source>
</evidence>
<dbReference type="GO" id="GO:0016491">
    <property type="term" value="F:oxidoreductase activity"/>
    <property type="evidence" value="ECO:0007669"/>
    <property type="project" value="UniProtKB-KW"/>
</dbReference>
<dbReference type="PANTHER" id="PTHR43618">
    <property type="entry name" value="7-ALPHA-HYDROXYSTEROID DEHYDROGENASE"/>
    <property type="match status" value="1"/>
</dbReference>
<evidence type="ECO:0000256" key="2">
    <source>
        <dbReference type="ARBA" id="ARBA00022857"/>
    </source>
</evidence>
<evidence type="ECO:0000313" key="6">
    <source>
        <dbReference type="Proteomes" id="UP001360560"/>
    </source>
</evidence>
<evidence type="ECO:0000313" key="5">
    <source>
        <dbReference type="EMBL" id="GMM33452.1"/>
    </source>
</evidence>
<evidence type="ECO:0000256" key="1">
    <source>
        <dbReference type="ARBA" id="ARBA00006484"/>
    </source>
</evidence>
<dbReference type="RefSeq" id="XP_064850452.1">
    <property type="nucleotide sequence ID" value="XM_064994380.1"/>
</dbReference>
<dbReference type="InterPro" id="IPR036291">
    <property type="entry name" value="NAD(P)-bd_dom_sf"/>
</dbReference>
<reference evidence="5 6" key="1">
    <citation type="journal article" date="2023" name="Elife">
        <title>Identification of key yeast species and microbe-microbe interactions impacting larval growth of Drosophila in the wild.</title>
        <authorList>
            <person name="Mure A."/>
            <person name="Sugiura Y."/>
            <person name="Maeda R."/>
            <person name="Honda K."/>
            <person name="Sakurai N."/>
            <person name="Takahashi Y."/>
            <person name="Watada M."/>
            <person name="Katoh T."/>
            <person name="Gotoh A."/>
            <person name="Gotoh Y."/>
            <person name="Taniguchi I."/>
            <person name="Nakamura K."/>
            <person name="Hayashi T."/>
            <person name="Katayama T."/>
            <person name="Uemura T."/>
            <person name="Hattori Y."/>
        </authorList>
    </citation>
    <scope>NUCLEOTIDE SEQUENCE [LARGE SCALE GENOMIC DNA]</scope>
    <source>
        <strain evidence="5 6">SC-9</strain>
    </source>
</reference>
<dbReference type="InterPro" id="IPR052178">
    <property type="entry name" value="Sec_Metab_Biosynth_SDR"/>
</dbReference>